<keyword evidence="2" id="KW-1185">Reference proteome</keyword>
<reference evidence="1" key="1">
    <citation type="submission" date="2022-06" db="EMBL/GenBank/DDBJ databases">
        <title>Phylogenomic reconstructions and comparative analyses of Kickxellomycotina fungi.</title>
        <authorList>
            <person name="Reynolds N.K."/>
            <person name="Stajich J.E."/>
            <person name="Barry K."/>
            <person name="Grigoriev I.V."/>
            <person name="Crous P."/>
            <person name="Smith M.E."/>
        </authorList>
    </citation>
    <scope>NUCLEOTIDE SEQUENCE</scope>
    <source>
        <strain evidence="1">RSA 2271</strain>
    </source>
</reference>
<sequence>MQLRALLYLPVPLLLLTATLPPQAESDLMMHFGSQFEVIRQSTERPNLQYSVMRVTSSGCPGDLNILIAWRVIDETKGLGVNDRAIVFCQTTREAEALAGKVNWYANSSLAKYYHGGMERGAKTASQRAWMEGDVKVMVATKAFGMGIDYPSIRVVIHKGPSSSLLDYAQETGRAGRDGQPARCLTLTNDVLEKEVQRHYQGHGEGMQQQLEEARRMVEYLK</sequence>
<name>A0ACC1HPH7_9FUNG</name>
<organism evidence="1 2">
    <name type="scientific">Spiromyces aspiralis</name>
    <dbReference type="NCBI Taxonomy" id="68401"/>
    <lineage>
        <taxon>Eukaryota</taxon>
        <taxon>Fungi</taxon>
        <taxon>Fungi incertae sedis</taxon>
        <taxon>Zoopagomycota</taxon>
        <taxon>Kickxellomycotina</taxon>
        <taxon>Kickxellomycetes</taxon>
        <taxon>Kickxellales</taxon>
        <taxon>Kickxellaceae</taxon>
        <taxon>Spiromyces</taxon>
    </lineage>
</organism>
<gene>
    <name evidence="1" type="primary">recQ2</name>
    <name evidence="1" type="ORF">EV182_005703</name>
</gene>
<protein>
    <submittedName>
        <fullName evidence="1">ATP-dependent DNA helicase RecQ</fullName>
        <ecNumber evidence="1">3.6.4.12</ecNumber>
    </submittedName>
</protein>
<dbReference type="Proteomes" id="UP001145114">
    <property type="component" value="Unassembled WGS sequence"/>
</dbReference>
<dbReference type="EMBL" id="JAMZIH010002113">
    <property type="protein sequence ID" value="KAJ1677658.1"/>
    <property type="molecule type" value="Genomic_DNA"/>
</dbReference>
<keyword evidence="1" id="KW-0378">Hydrolase</keyword>
<evidence type="ECO:0000313" key="1">
    <source>
        <dbReference type="EMBL" id="KAJ1677658.1"/>
    </source>
</evidence>
<keyword evidence="1" id="KW-0547">Nucleotide-binding</keyword>
<accession>A0ACC1HPH7</accession>
<feature type="non-terminal residue" evidence="1">
    <location>
        <position position="222"/>
    </location>
</feature>
<dbReference type="EC" id="3.6.4.12" evidence="1"/>
<comment type="caution">
    <text evidence="1">The sequence shown here is derived from an EMBL/GenBank/DDBJ whole genome shotgun (WGS) entry which is preliminary data.</text>
</comment>
<keyword evidence="1" id="KW-0347">Helicase</keyword>
<proteinExistence type="predicted"/>
<keyword evidence="1" id="KW-0067">ATP-binding</keyword>
<evidence type="ECO:0000313" key="2">
    <source>
        <dbReference type="Proteomes" id="UP001145114"/>
    </source>
</evidence>